<dbReference type="GeneID" id="68119736"/>
<dbReference type="VEuPathDB" id="AmoebaDB:NF0045810"/>
<evidence type="ECO:0000313" key="2">
    <source>
        <dbReference type="Proteomes" id="UP000444721"/>
    </source>
</evidence>
<gene>
    <name evidence="1" type="ORF">FDP41_012521</name>
</gene>
<dbReference type="VEuPathDB" id="AmoebaDB:FDP41_012521"/>
<sequence length="286" mass="33222">MHPRKNTKYIKLLKSYLTTLQTIPKEGKYARSMENIYEVHQLVMNFFAEMESNNSNGASSSDMDIYKEVEFSFTDSELHRKRRKQKSAEIKLDILRDVIAEICDSLQTKNNTTRKGIQLLVNIVDAYLPLLDDQKELILRSIVVSKTKILFMPRKFNTVQGTIEKCDQLFLAIPFDENTLENNLIIKSTTTDPDVLHATSKTTLLTVYLKNCKENSPVVNKFMEFLIKQVKFCDSVLLNDTVDGMPLYHQIFMSISEVLMKNKQSNMFSEVQLVLWRELLIYQIQI</sequence>
<keyword evidence="2" id="KW-1185">Reference proteome</keyword>
<reference evidence="1 2" key="1">
    <citation type="journal article" date="2019" name="Sci. Rep.">
        <title>Nanopore sequencing improves the draft genome of the human pathogenic amoeba Naegleria fowleri.</title>
        <authorList>
            <person name="Liechti N."/>
            <person name="Schurch N."/>
            <person name="Bruggmann R."/>
            <person name="Wittwer M."/>
        </authorList>
    </citation>
    <scope>NUCLEOTIDE SEQUENCE [LARGE SCALE GENOMIC DNA]</scope>
    <source>
        <strain evidence="1 2">ATCC 30894</strain>
    </source>
</reference>
<dbReference type="RefSeq" id="XP_044566124.1">
    <property type="nucleotide sequence ID" value="XM_044703050.1"/>
</dbReference>
<dbReference type="Proteomes" id="UP000444721">
    <property type="component" value="Unassembled WGS sequence"/>
</dbReference>
<evidence type="ECO:0000313" key="1">
    <source>
        <dbReference type="EMBL" id="KAF0981411.1"/>
    </source>
</evidence>
<comment type="caution">
    <text evidence="1">The sequence shown here is derived from an EMBL/GenBank/DDBJ whole genome shotgun (WGS) entry which is preliminary data.</text>
</comment>
<dbReference type="EMBL" id="VFQX01000014">
    <property type="protein sequence ID" value="KAF0981411.1"/>
    <property type="molecule type" value="Genomic_DNA"/>
</dbReference>
<proteinExistence type="predicted"/>
<protein>
    <submittedName>
        <fullName evidence="1">Uncharacterized protein</fullName>
    </submittedName>
</protein>
<organism evidence="1 2">
    <name type="scientific">Naegleria fowleri</name>
    <name type="common">Brain eating amoeba</name>
    <dbReference type="NCBI Taxonomy" id="5763"/>
    <lineage>
        <taxon>Eukaryota</taxon>
        <taxon>Discoba</taxon>
        <taxon>Heterolobosea</taxon>
        <taxon>Tetramitia</taxon>
        <taxon>Eutetramitia</taxon>
        <taxon>Vahlkampfiidae</taxon>
        <taxon>Naegleria</taxon>
    </lineage>
</organism>
<dbReference type="AlphaFoldDB" id="A0A6A5C305"/>
<name>A0A6A5C305_NAEFO</name>
<accession>A0A6A5C305</accession>
<dbReference type="VEuPathDB" id="AmoebaDB:NfTy_038850"/>